<proteinExistence type="predicted"/>
<comment type="caution">
    <text evidence="1">The sequence shown here is derived from an EMBL/GenBank/DDBJ whole genome shotgun (WGS) entry which is preliminary data.</text>
</comment>
<dbReference type="Proteomes" id="UP000078046">
    <property type="component" value="Unassembled WGS sequence"/>
</dbReference>
<organism evidence="1 2">
    <name type="scientific">Intoshia linei</name>
    <dbReference type="NCBI Taxonomy" id="1819745"/>
    <lineage>
        <taxon>Eukaryota</taxon>
        <taxon>Metazoa</taxon>
        <taxon>Spiralia</taxon>
        <taxon>Lophotrochozoa</taxon>
        <taxon>Mesozoa</taxon>
        <taxon>Orthonectida</taxon>
        <taxon>Rhopaluridae</taxon>
        <taxon>Intoshia</taxon>
    </lineage>
</organism>
<gene>
    <name evidence="1" type="ORF">A3Q56_07090</name>
</gene>
<protein>
    <submittedName>
        <fullName evidence="1">Uncharacterized protein</fullName>
    </submittedName>
</protein>
<name>A0A177AUJ9_9BILA</name>
<sequence>MGTVCTKKKNTNVAIQEFGIYDTCDNHIHNKINKSTLPLKDNFTRQKQIYLKFGVDIDDLSQDLDTSALHVTNKSFRITKESKNAKLKNMKLANVNSGNSMSRFDSIVNEGQVNKMQQIILFSYMSNLNYQH</sequence>
<dbReference type="AlphaFoldDB" id="A0A177AUJ9"/>
<dbReference type="EMBL" id="LWCA01001398">
    <property type="protein sequence ID" value="OAF65202.1"/>
    <property type="molecule type" value="Genomic_DNA"/>
</dbReference>
<evidence type="ECO:0000313" key="1">
    <source>
        <dbReference type="EMBL" id="OAF65202.1"/>
    </source>
</evidence>
<evidence type="ECO:0000313" key="2">
    <source>
        <dbReference type="Proteomes" id="UP000078046"/>
    </source>
</evidence>
<accession>A0A177AUJ9</accession>
<reference evidence="1 2" key="1">
    <citation type="submission" date="2016-04" db="EMBL/GenBank/DDBJ databases">
        <title>The genome of Intoshia linei affirms orthonectids as highly simplified spiralians.</title>
        <authorList>
            <person name="Mikhailov K.V."/>
            <person name="Slusarev G.S."/>
            <person name="Nikitin M.A."/>
            <person name="Logacheva M.D."/>
            <person name="Penin A."/>
            <person name="Aleoshin V."/>
            <person name="Panchin Y.V."/>
        </authorList>
    </citation>
    <scope>NUCLEOTIDE SEQUENCE [LARGE SCALE GENOMIC DNA]</scope>
    <source>
        <strain evidence="1">Intl2013</strain>
        <tissue evidence="1">Whole animal</tissue>
    </source>
</reference>
<keyword evidence="2" id="KW-1185">Reference proteome</keyword>